<dbReference type="Proteomes" id="UP000373449">
    <property type="component" value="Unassembled WGS sequence"/>
</dbReference>
<dbReference type="EMBL" id="CAADJA010000002">
    <property type="protein sequence ID" value="VFS47120.1"/>
    <property type="molecule type" value="Genomic_DNA"/>
</dbReference>
<gene>
    <name evidence="1" type="ORF">NCTC12282_01015</name>
    <name evidence="2" type="ORF">NCTC12282_02055</name>
</gene>
<evidence type="ECO:0000313" key="1">
    <source>
        <dbReference type="EMBL" id="VFS46124.1"/>
    </source>
</evidence>
<evidence type="ECO:0000313" key="2">
    <source>
        <dbReference type="EMBL" id="VFS47120.1"/>
    </source>
</evidence>
<dbReference type="EMBL" id="CAADJA010000002">
    <property type="protein sequence ID" value="VFS46124.1"/>
    <property type="molecule type" value="Genomic_DNA"/>
</dbReference>
<organism evidence="1 3">
    <name type="scientific">Budvicia aquatica</name>
    <dbReference type="NCBI Taxonomy" id="82979"/>
    <lineage>
        <taxon>Bacteria</taxon>
        <taxon>Pseudomonadati</taxon>
        <taxon>Pseudomonadota</taxon>
        <taxon>Gammaproteobacteria</taxon>
        <taxon>Enterobacterales</taxon>
        <taxon>Budviciaceae</taxon>
        <taxon>Budvicia</taxon>
    </lineage>
</organism>
<reference evidence="1 3" key="1">
    <citation type="submission" date="2019-03" db="EMBL/GenBank/DDBJ databases">
        <authorList>
            <consortium name="Pathogen Informatics"/>
        </authorList>
    </citation>
    <scope>NUCLEOTIDE SEQUENCE [LARGE SCALE GENOMIC DNA]</scope>
    <source>
        <strain evidence="1 3">NCTC12282</strain>
    </source>
</reference>
<sequence length="36" mass="3979">MARFKSDDIKNDERLSLSLPNLADAVDECGRAGEIE</sequence>
<accession>A0A484ZCK4</accession>
<protein>
    <submittedName>
        <fullName evidence="1">Uncharacterized protein</fullName>
    </submittedName>
</protein>
<proteinExistence type="predicted"/>
<name>A0A484ZCK4_9GAMM</name>
<dbReference type="AlphaFoldDB" id="A0A484ZCK4"/>
<evidence type="ECO:0000313" key="3">
    <source>
        <dbReference type="Proteomes" id="UP000373449"/>
    </source>
</evidence>